<sequence>MEKLMSVVENPKEFIKLDRFDGTNFTRWRDKMIFLLSALNIYYVLDYALPPMPEPTAEDSDVVKEERKKREHDELLCRGHILNTLTDRLYDLYCNLKSPREIWTALQTAYQNEKRGIDKFLALQYFEFKIFDTKPIMDQIHELQILVSKLSDLEVKIPDALQIGAILSKLPSSWNDYRKKILHSMDKMTVEQFRTHIQIESETRARDVISQPSSSAVNFVSQNGSGSGNKHLKVSKKSFFKKRKNFSCHHCGKKGHMIRDCRYRKAGINFNAGNIEKSRKIEKSGNSEKANIVENSAQGLVVMVSAMQIGMVTELNVATAATNTQDWWLDSDVAGKGSIEINFTSGQKLTLLNVYHVPDMKKNLMSADLLSKKGFKIVIESDHVIVSKNGVFVGKGYNCCKWVFRRKYNTYGYVQTFKARLVAKGFTQKEGIDYFDTYAPVARITSIRVLLSLASIYDLYVHQMDVKTAFLNGNLSEEIYMQQPEGFVLPGNEKKVCKLIKSLYGLKQAPKQWHERFDSVILSTGFIHNNADKCIYSKFTKEYGVIICLYVDDMLIFCTNLQGITETKKYLTSVFKMKDLNEVDTILGIKVKRDNKQVTLSQAHYIDKILTKFSHLGIKGYNTPYDSSVKLTANTGRAVAQLEYASAIGSMMYAMHCTRPDIAFAVCKLSRFTSNPGNDHWKAISRVLGYLKYTKHLGICYNGFPNVLEGYSDASWITRC</sequence>
<accession>A0AC58UIE7</accession>
<keyword evidence="1" id="KW-1185">Reference proteome</keyword>
<proteinExistence type="predicted"/>
<evidence type="ECO:0000313" key="1">
    <source>
        <dbReference type="Proteomes" id="UP000790787"/>
    </source>
</evidence>
<gene>
    <name evidence="2" type="primary">LOC142180819</name>
</gene>
<organism evidence="1 2">
    <name type="scientific">Nicotiana tabacum</name>
    <name type="common">Common tobacco</name>
    <dbReference type="NCBI Taxonomy" id="4097"/>
    <lineage>
        <taxon>Eukaryota</taxon>
        <taxon>Viridiplantae</taxon>
        <taxon>Streptophyta</taxon>
        <taxon>Embryophyta</taxon>
        <taxon>Tracheophyta</taxon>
        <taxon>Spermatophyta</taxon>
        <taxon>Magnoliopsida</taxon>
        <taxon>eudicotyledons</taxon>
        <taxon>Gunneridae</taxon>
        <taxon>Pentapetalae</taxon>
        <taxon>asterids</taxon>
        <taxon>lamiids</taxon>
        <taxon>Solanales</taxon>
        <taxon>Solanaceae</taxon>
        <taxon>Nicotianoideae</taxon>
        <taxon>Nicotianeae</taxon>
        <taxon>Nicotiana</taxon>
    </lineage>
</organism>
<evidence type="ECO:0000313" key="2">
    <source>
        <dbReference type="RefSeq" id="XP_075109009.1"/>
    </source>
</evidence>
<protein>
    <submittedName>
        <fullName evidence="2">Uncharacterized protein LOC142180819</fullName>
    </submittedName>
</protein>
<dbReference type="Proteomes" id="UP000790787">
    <property type="component" value="Chromosome 5"/>
</dbReference>
<reference evidence="1" key="1">
    <citation type="journal article" date="2014" name="Nat. Commun.">
        <title>The tobacco genome sequence and its comparison with those of tomato and potato.</title>
        <authorList>
            <person name="Sierro N."/>
            <person name="Battey J.N."/>
            <person name="Ouadi S."/>
            <person name="Bakaher N."/>
            <person name="Bovet L."/>
            <person name="Willig A."/>
            <person name="Goepfert S."/>
            <person name="Peitsch M.C."/>
            <person name="Ivanov N.V."/>
        </authorList>
    </citation>
    <scope>NUCLEOTIDE SEQUENCE [LARGE SCALE GENOMIC DNA]</scope>
</reference>
<name>A0AC58UIE7_TOBAC</name>
<reference evidence="2" key="2">
    <citation type="submission" date="2025-08" db="UniProtKB">
        <authorList>
            <consortium name="RefSeq"/>
        </authorList>
    </citation>
    <scope>IDENTIFICATION</scope>
    <source>
        <tissue evidence="2">Leaf</tissue>
    </source>
</reference>
<dbReference type="RefSeq" id="XP_075109009.1">
    <property type="nucleotide sequence ID" value="XM_075252908.1"/>
</dbReference>